<evidence type="ECO:0000313" key="2">
    <source>
        <dbReference type="EMBL" id="CAL8103335.1"/>
    </source>
</evidence>
<dbReference type="PANTHER" id="PTHR31475">
    <property type="entry name" value="UPF0462 PROTEIN"/>
    <property type="match status" value="1"/>
</dbReference>
<reference evidence="2 3" key="1">
    <citation type="submission" date="2024-08" db="EMBL/GenBank/DDBJ databases">
        <authorList>
            <person name="Cucini C."/>
            <person name="Frati F."/>
        </authorList>
    </citation>
    <scope>NUCLEOTIDE SEQUENCE [LARGE SCALE GENOMIC DNA]</scope>
</reference>
<organism evidence="2 3">
    <name type="scientific">Orchesella dallaii</name>
    <dbReference type="NCBI Taxonomy" id="48710"/>
    <lineage>
        <taxon>Eukaryota</taxon>
        <taxon>Metazoa</taxon>
        <taxon>Ecdysozoa</taxon>
        <taxon>Arthropoda</taxon>
        <taxon>Hexapoda</taxon>
        <taxon>Collembola</taxon>
        <taxon>Entomobryomorpha</taxon>
        <taxon>Entomobryoidea</taxon>
        <taxon>Orchesellidae</taxon>
        <taxon>Orchesellinae</taxon>
        <taxon>Orchesella</taxon>
    </lineage>
</organism>
<dbReference type="PANTHER" id="PTHR31475:SF5">
    <property type="entry name" value="UPF0462 PROTEIN C4ORF33 HOMOLOG"/>
    <property type="match status" value="1"/>
</dbReference>
<evidence type="ECO:0008006" key="4">
    <source>
        <dbReference type="Google" id="ProtNLM"/>
    </source>
</evidence>
<sequence>MCDSAGMPDDQNKSILQYTISTTWDGERPVDNAEIQLTFQRPSSSEGNGMVIEIDAPFYNDPIVPQNHAIGSTDKLWNYEVVEAFFLSESEGKYVEIELAPKGHYLLLQLDTQQNVLNYSLPLENYKATSTMTNGVGRWHGRAVIPLEYFPKNVNKFNAYAIHKSDPDRVYMSLFPAPKGHHSGPNFHRLNYFQDIDVNSVLG</sequence>
<accession>A0ABP1QLT7</accession>
<evidence type="ECO:0000256" key="1">
    <source>
        <dbReference type="ARBA" id="ARBA00038085"/>
    </source>
</evidence>
<name>A0ABP1QLT7_9HEXA</name>
<evidence type="ECO:0000313" key="3">
    <source>
        <dbReference type="Proteomes" id="UP001642540"/>
    </source>
</evidence>
<comment type="similarity">
    <text evidence="1">Belongs to the UPF0462 family.</text>
</comment>
<dbReference type="EMBL" id="CAXLJM020000034">
    <property type="protein sequence ID" value="CAL8103335.1"/>
    <property type="molecule type" value="Genomic_DNA"/>
</dbReference>
<dbReference type="Gene3D" id="2.60.40.1190">
    <property type="match status" value="1"/>
</dbReference>
<dbReference type="Proteomes" id="UP001642540">
    <property type="component" value="Unassembled WGS sequence"/>
</dbReference>
<proteinExistence type="inferred from homology"/>
<keyword evidence="3" id="KW-1185">Reference proteome</keyword>
<comment type="caution">
    <text evidence="2">The sequence shown here is derived from an EMBL/GenBank/DDBJ whole genome shotgun (WGS) entry which is preliminary data.</text>
</comment>
<gene>
    <name evidence="2" type="ORF">ODALV1_LOCUS11417</name>
</gene>
<protein>
    <recommendedName>
        <fullName evidence="4">DUF4384 domain-containing protein</fullName>
    </recommendedName>
</protein>